<keyword evidence="3" id="KW-1133">Transmembrane helix</keyword>
<dbReference type="PANTHER" id="PTHR45692">
    <property type="entry name" value="G_PROTEIN_RECEP_F2_4 DOMAIN-CONTAINING PROTEIN"/>
    <property type="match status" value="1"/>
</dbReference>
<keyword evidence="2" id="KW-0812">Transmembrane</keyword>
<dbReference type="Proteomes" id="UP000694941">
    <property type="component" value="Unplaced"/>
</dbReference>
<evidence type="ECO:0000313" key="7">
    <source>
        <dbReference type="Proteomes" id="UP000694941"/>
    </source>
</evidence>
<name>A0ABM1S8S2_LIMPO</name>
<comment type="subcellular location">
    <subcellularLocation>
        <location evidence="1">Membrane</location>
    </subcellularLocation>
</comment>
<evidence type="ECO:0000256" key="1">
    <source>
        <dbReference type="ARBA" id="ARBA00004370"/>
    </source>
</evidence>
<dbReference type="InterPro" id="IPR046338">
    <property type="entry name" value="GAIN_dom_sf"/>
</dbReference>
<dbReference type="GeneID" id="111085494"/>
<dbReference type="InterPro" id="IPR057244">
    <property type="entry name" value="GAIN_B"/>
</dbReference>
<dbReference type="RefSeq" id="XP_022240027.1">
    <property type="nucleotide sequence ID" value="XM_022384319.1"/>
</dbReference>
<proteinExistence type="predicted"/>
<organism evidence="7 8">
    <name type="scientific">Limulus polyphemus</name>
    <name type="common">Atlantic horseshoe crab</name>
    <dbReference type="NCBI Taxonomy" id="6850"/>
    <lineage>
        <taxon>Eukaryota</taxon>
        <taxon>Metazoa</taxon>
        <taxon>Ecdysozoa</taxon>
        <taxon>Arthropoda</taxon>
        <taxon>Chelicerata</taxon>
        <taxon>Merostomata</taxon>
        <taxon>Xiphosura</taxon>
        <taxon>Limulidae</taxon>
        <taxon>Limulus</taxon>
    </lineage>
</organism>
<keyword evidence="4" id="KW-0472">Membrane</keyword>
<dbReference type="PANTHER" id="PTHR45692:SF1">
    <property type="entry name" value="G-PROTEIN COUPLED RECEPTORS FAMILY 2 PROFILE 2 DOMAIN-CONTAINING PROTEIN"/>
    <property type="match status" value="1"/>
</dbReference>
<feature type="domain" description="GAIN-B" evidence="6">
    <location>
        <begin position="1"/>
        <end position="120"/>
    </location>
</feature>
<reference evidence="8" key="1">
    <citation type="submission" date="2025-08" db="UniProtKB">
        <authorList>
            <consortium name="RefSeq"/>
        </authorList>
    </citation>
    <scope>IDENTIFICATION</scope>
    <source>
        <tissue evidence="8">Muscle</tissue>
    </source>
</reference>
<sequence length="120" mass="13774">MIELPILALLDRSRNGIIRVVFVAYNELEDLLTIPNQRSVVEIVDKPKSLVINSRVLSASLNQYGTQNLNLPVKLTFRHIQEENVTNLCCVFWDFSSRQMKRMSFQNFPSGVDVLYQSDA</sequence>
<evidence type="ECO:0000259" key="6">
    <source>
        <dbReference type="PROSITE" id="PS50221"/>
    </source>
</evidence>
<evidence type="ECO:0000256" key="2">
    <source>
        <dbReference type="ARBA" id="ARBA00022692"/>
    </source>
</evidence>
<gene>
    <name evidence="8" type="primary">LOC111085494</name>
</gene>
<dbReference type="PROSITE" id="PS50221">
    <property type="entry name" value="GAIN_B"/>
    <property type="match status" value="1"/>
</dbReference>
<accession>A0ABM1S8S2</accession>
<evidence type="ECO:0000313" key="8">
    <source>
        <dbReference type="RefSeq" id="XP_022240027.1"/>
    </source>
</evidence>
<protein>
    <submittedName>
        <fullName evidence="8">Latrophilin Cirl-like isoform X2</fullName>
    </submittedName>
</protein>
<evidence type="ECO:0000256" key="3">
    <source>
        <dbReference type="ARBA" id="ARBA00022989"/>
    </source>
</evidence>
<evidence type="ECO:0000256" key="4">
    <source>
        <dbReference type="ARBA" id="ARBA00023136"/>
    </source>
</evidence>
<evidence type="ECO:0000256" key="5">
    <source>
        <dbReference type="ARBA" id="ARBA00023157"/>
    </source>
</evidence>
<keyword evidence="7" id="KW-1185">Reference proteome</keyword>
<dbReference type="Gene3D" id="2.60.220.50">
    <property type="match status" value="1"/>
</dbReference>
<keyword evidence="5" id="KW-1015">Disulfide bond</keyword>